<dbReference type="OrthoDB" id="892328at2"/>
<organism evidence="1 2">
    <name type="scientific">Flammeovirga pacifica</name>
    <dbReference type="NCBI Taxonomy" id="915059"/>
    <lineage>
        <taxon>Bacteria</taxon>
        <taxon>Pseudomonadati</taxon>
        <taxon>Bacteroidota</taxon>
        <taxon>Cytophagia</taxon>
        <taxon>Cytophagales</taxon>
        <taxon>Flammeovirgaceae</taxon>
        <taxon>Flammeovirga</taxon>
    </lineage>
</organism>
<dbReference type="Proteomes" id="UP000179797">
    <property type="component" value="Unassembled WGS sequence"/>
</dbReference>
<evidence type="ECO:0000313" key="2">
    <source>
        <dbReference type="Proteomes" id="UP000179797"/>
    </source>
</evidence>
<gene>
    <name evidence="1" type="ORF">NH26_20185</name>
</gene>
<sequence length="345" mass="41058">MLKRTIQIILILSIAYFLQSFVTINTNEIIENKGNDLAKDLLKGRVKSMNNYCYVAVYLDGKIIKGGRYRYPHLGSDYITKYNIDGNTEEYTYYASNDTLKGQTCCEYNINGKLVQVLDYDSEYQLFSKKIYKYDAQSNLIEESYLQGKKLLKQIKYKYSKRGKLIEEVFKDQFSNGKTKYVYDAKTDLKIEEHYYNRKDSLYSKAKFTYNDNNILLEKAVYQYGKHYKGDVYTYDENENLIKHFDFSKNSTIGYEHTNTYKYNEKNQKIEKKLVSANELRNHIIYEYDDAGNVIKEEIIVDRGSKDITRKTLISYDNHGNWLTKTYFENQLPYYILEREIEYYK</sequence>
<accession>A0A1S1YSC3</accession>
<dbReference type="EMBL" id="JRYR02000002">
    <property type="protein sequence ID" value="OHX63932.1"/>
    <property type="molecule type" value="Genomic_DNA"/>
</dbReference>
<keyword evidence="2" id="KW-1185">Reference proteome</keyword>
<comment type="caution">
    <text evidence="1">The sequence shown here is derived from an EMBL/GenBank/DDBJ whole genome shotgun (WGS) entry which is preliminary data.</text>
</comment>
<dbReference type="AlphaFoldDB" id="A0A1S1YSC3"/>
<reference evidence="1 2" key="1">
    <citation type="journal article" date="2012" name="Int. J. Syst. Evol. Microbiol.">
        <title>Flammeovirga pacifica sp. nov., isolated from deep-sea sediment.</title>
        <authorList>
            <person name="Xu H."/>
            <person name="Fu Y."/>
            <person name="Yang N."/>
            <person name="Ding Z."/>
            <person name="Lai Q."/>
            <person name="Zeng R."/>
        </authorList>
    </citation>
    <scope>NUCLEOTIDE SEQUENCE [LARGE SCALE GENOMIC DNA]</scope>
    <source>
        <strain evidence="2">DSM 24597 / LMG 26175 / WPAGA1</strain>
    </source>
</reference>
<protein>
    <recommendedName>
        <fullName evidence="3">Sugar-binding protein</fullName>
    </recommendedName>
</protein>
<proteinExistence type="predicted"/>
<evidence type="ECO:0000313" key="1">
    <source>
        <dbReference type="EMBL" id="OHX63932.1"/>
    </source>
</evidence>
<name>A0A1S1YSC3_FLAPC</name>
<dbReference type="STRING" id="915059.NH26_20185"/>
<evidence type="ECO:0008006" key="3">
    <source>
        <dbReference type="Google" id="ProtNLM"/>
    </source>
</evidence>
<dbReference type="RefSeq" id="WP_044217871.1">
    <property type="nucleotide sequence ID" value="NZ_JRYR02000002.1"/>
</dbReference>